<evidence type="ECO:0000313" key="9">
    <source>
        <dbReference type="EMBL" id="ERI80551.1"/>
    </source>
</evidence>
<feature type="transmembrane region" description="Helical" evidence="7">
    <location>
        <begin position="36"/>
        <end position="57"/>
    </location>
</feature>
<evidence type="ECO:0000259" key="8">
    <source>
        <dbReference type="Pfam" id="PF00892"/>
    </source>
</evidence>
<feature type="transmembrane region" description="Helical" evidence="7">
    <location>
        <begin position="270"/>
        <end position="288"/>
    </location>
</feature>
<feature type="domain" description="EamA" evidence="8">
    <location>
        <begin position="155"/>
        <end position="284"/>
    </location>
</feature>
<dbReference type="PANTHER" id="PTHR32322:SF18">
    <property type="entry name" value="S-ADENOSYLMETHIONINE_S-ADENOSYLHOMOCYSTEINE TRANSPORTER"/>
    <property type="match status" value="1"/>
</dbReference>
<accession>A0ABC9U3T3</accession>
<keyword evidence="4 7" id="KW-0812">Transmembrane</keyword>
<comment type="subcellular location">
    <subcellularLocation>
        <location evidence="1">Cell membrane</location>
        <topology evidence="1">Multi-pass membrane protein</topology>
    </subcellularLocation>
</comment>
<comment type="caution">
    <text evidence="9">The sequence shown here is derived from an EMBL/GenBank/DDBJ whole genome shotgun (WGS) entry which is preliminary data.</text>
</comment>
<evidence type="ECO:0000256" key="6">
    <source>
        <dbReference type="ARBA" id="ARBA00023136"/>
    </source>
</evidence>
<dbReference type="GO" id="GO:0005886">
    <property type="term" value="C:plasma membrane"/>
    <property type="evidence" value="ECO:0007669"/>
    <property type="project" value="UniProtKB-SubCell"/>
</dbReference>
<keyword evidence="6 7" id="KW-0472">Membrane</keyword>
<dbReference type="Pfam" id="PF00892">
    <property type="entry name" value="EamA"/>
    <property type="match status" value="2"/>
</dbReference>
<keyword evidence="5 7" id="KW-1133">Transmembrane helix</keyword>
<feature type="transmembrane region" description="Helical" evidence="7">
    <location>
        <begin position="247"/>
        <end position="264"/>
    </location>
</feature>
<feature type="transmembrane region" description="Helical" evidence="7">
    <location>
        <begin position="7"/>
        <end position="24"/>
    </location>
</feature>
<proteinExistence type="inferred from homology"/>
<organism evidence="9 10">
    <name type="scientific">[Clostridium] symbiosum ATCC 14940</name>
    <dbReference type="NCBI Taxonomy" id="411472"/>
    <lineage>
        <taxon>Bacteria</taxon>
        <taxon>Bacillati</taxon>
        <taxon>Bacillota</taxon>
        <taxon>Clostridia</taxon>
        <taxon>Lachnospirales</taxon>
        <taxon>Lachnospiraceae</taxon>
        <taxon>Otoolea</taxon>
    </lineage>
</organism>
<evidence type="ECO:0000256" key="5">
    <source>
        <dbReference type="ARBA" id="ARBA00022989"/>
    </source>
</evidence>
<dbReference type="InterPro" id="IPR050638">
    <property type="entry name" value="AA-Vitamin_Transporters"/>
</dbReference>
<feature type="transmembrane region" description="Helical" evidence="7">
    <location>
        <begin position="214"/>
        <end position="235"/>
    </location>
</feature>
<feature type="domain" description="EamA" evidence="8">
    <location>
        <begin position="7"/>
        <end position="141"/>
    </location>
</feature>
<evidence type="ECO:0000313" key="10">
    <source>
        <dbReference type="Proteomes" id="UP000016491"/>
    </source>
</evidence>
<dbReference type="PANTHER" id="PTHR32322">
    <property type="entry name" value="INNER MEMBRANE TRANSPORTER"/>
    <property type="match status" value="1"/>
</dbReference>
<reference evidence="9 10" key="1">
    <citation type="submission" date="2013-07" db="EMBL/GenBank/DDBJ databases">
        <authorList>
            <person name="Weinstock G."/>
            <person name="Sodergren E."/>
            <person name="Wylie T."/>
            <person name="Fulton L."/>
            <person name="Fulton R."/>
            <person name="Fronick C."/>
            <person name="O'Laughlin M."/>
            <person name="Godfrey J."/>
            <person name="Miner T."/>
            <person name="Herter B."/>
            <person name="Appelbaum E."/>
            <person name="Cordes M."/>
            <person name="Lek S."/>
            <person name="Wollam A."/>
            <person name="Pepin K.H."/>
            <person name="Palsikar V.B."/>
            <person name="Mitreva M."/>
            <person name="Wilson R.K."/>
        </authorList>
    </citation>
    <scope>NUCLEOTIDE SEQUENCE [LARGE SCALE GENOMIC DNA]</scope>
    <source>
        <strain evidence="9 10">ATCC 14940</strain>
    </source>
</reference>
<protein>
    <submittedName>
        <fullName evidence="9">Membrane protein</fullName>
    </submittedName>
</protein>
<feature type="transmembrane region" description="Helical" evidence="7">
    <location>
        <begin position="101"/>
        <end position="119"/>
    </location>
</feature>
<feature type="transmembrane region" description="Helical" evidence="7">
    <location>
        <begin position="152"/>
        <end position="170"/>
    </location>
</feature>
<evidence type="ECO:0000256" key="3">
    <source>
        <dbReference type="ARBA" id="ARBA00022475"/>
    </source>
</evidence>
<dbReference type="AlphaFoldDB" id="A0ABC9U3T3"/>
<dbReference type="SUPFAM" id="SSF103481">
    <property type="entry name" value="Multidrug resistance efflux transporter EmrE"/>
    <property type="match status" value="2"/>
</dbReference>
<dbReference type="EMBL" id="AWSU01000019">
    <property type="protein sequence ID" value="ERI80551.1"/>
    <property type="molecule type" value="Genomic_DNA"/>
</dbReference>
<dbReference type="InterPro" id="IPR000620">
    <property type="entry name" value="EamA_dom"/>
</dbReference>
<feature type="transmembrane region" description="Helical" evidence="7">
    <location>
        <begin position="182"/>
        <end position="202"/>
    </location>
</feature>
<evidence type="ECO:0000256" key="2">
    <source>
        <dbReference type="ARBA" id="ARBA00007362"/>
    </source>
</evidence>
<dbReference type="Gene3D" id="1.10.3730.20">
    <property type="match status" value="1"/>
</dbReference>
<sequence>MGMKKEYILAGGTIMLWGMMPPFTKLLLSGLSNAKTVFISSMIAFIFMAVLNLACGNLKRFLQYRPKDYVKMIALGFMGKFLYSVLYFYGLSGLAAGDACIINYLWPVMTVVFSCLWLGERFTWRKSMAIFASFSGVVLVASKGSMEGLLSGNLRGIVSCVAAAVCYGAFNVLNKKENRDQFVSMTVYFFSAALFSGIWFLAEGESIALTGSQTAGIIWLGVFMDAAAFLMWALALQNGDTAKLSNFAYITPFMAVLYSALFLNEPVDRYSVIGLLLIMGGIFVQMGGSERGASLFKRKRIA</sequence>
<gene>
    <name evidence="9" type="ORF">CLOSYM_00213</name>
</gene>
<evidence type="ECO:0000256" key="1">
    <source>
        <dbReference type="ARBA" id="ARBA00004651"/>
    </source>
</evidence>
<keyword evidence="3" id="KW-1003">Cell membrane</keyword>
<name>A0ABC9U3T3_CLOSY</name>
<dbReference type="InterPro" id="IPR037185">
    <property type="entry name" value="EmrE-like"/>
</dbReference>
<evidence type="ECO:0000256" key="4">
    <source>
        <dbReference type="ARBA" id="ARBA00022692"/>
    </source>
</evidence>
<comment type="similarity">
    <text evidence="2">Belongs to the EamA transporter family.</text>
</comment>
<dbReference type="Proteomes" id="UP000016491">
    <property type="component" value="Unassembled WGS sequence"/>
</dbReference>
<evidence type="ECO:0000256" key="7">
    <source>
        <dbReference type="SAM" id="Phobius"/>
    </source>
</evidence>
<feature type="transmembrane region" description="Helical" evidence="7">
    <location>
        <begin position="69"/>
        <end position="89"/>
    </location>
</feature>